<reference evidence="4 5" key="2">
    <citation type="submission" date="2018-11" db="EMBL/GenBank/DDBJ databases">
        <authorList>
            <consortium name="Pathogen Informatics"/>
        </authorList>
    </citation>
    <scope>NUCLEOTIDE SEQUENCE [LARGE SCALE GENOMIC DNA]</scope>
    <source>
        <strain evidence="4">Dakar</strain>
        <strain evidence="5">Dakar, Senegal</strain>
    </source>
</reference>
<organism evidence="6">
    <name type="scientific">Schistosoma curassoni</name>
    <dbReference type="NCBI Taxonomy" id="6186"/>
    <lineage>
        <taxon>Eukaryota</taxon>
        <taxon>Metazoa</taxon>
        <taxon>Spiralia</taxon>
        <taxon>Lophotrochozoa</taxon>
        <taxon>Platyhelminthes</taxon>
        <taxon>Trematoda</taxon>
        <taxon>Digenea</taxon>
        <taxon>Strigeidida</taxon>
        <taxon>Schistosomatoidea</taxon>
        <taxon>Schistosomatidae</taxon>
        <taxon>Schistosoma</taxon>
    </lineage>
</organism>
<name>A0A183JNZ9_9TREM</name>
<dbReference type="AlphaFoldDB" id="A0A183JNZ9"/>
<evidence type="ECO:0000256" key="2">
    <source>
        <dbReference type="SAM" id="Phobius"/>
    </source>
</evidence>
<feature type="transmembrane region" description="Helical" evidence="2">
    <location>
        <begin position="81"/>
        <end position="102"/>
    </location>
</feature>
<feature type="domain" description="DUF3496" evidence="3">
    <location>
        <begin position="3"/>
        <end position="75"/>
    </location>
</feature>
<proteinExistence type="predicted"/>
<dbReference type="Proteomes" id="UP000279833">
    <property type="component" value="Unassembled WGS sequence"/>
</dbReference>
<keyword evidence="5" id="KW-1185">Reference proteome</keyword>
<gene>
    <name evidence="4" type="ORF">SCUD_LOCUS4435</name>
</gene>
<evidence type="ECO:0000313" key="4">
    <source>
        <dbReference type="EMBL" id="VDO88908.1"/>
    </source>
</evidence>
<sequence>SKDYKRLYEREKEERERLQRELDRCNRQISQLRQEQQLRTSNDHSYSNTSDTMNIHNYTSSNNCNNSQIPDTEIIHCFHEIMFYILDELFIISYVIIIIFNLDYLLD</sequence>
<dbReference type="STRING" id="6186.A0A183JNZ9"/>
<evidence type="ECO:0000313" key="6">
    <source>
        <dbReference type="WBParaSite" id="SCUD_0000443501-mRNA-1"/>
    </source>
</evidence>
<protein>
    <submittedName>
        <fullName evidence="6">PRKG1_interact domain-containing protein</fullName>
    </submittedName>
</protein>
<dbReference type="Gene3D" id="6.10.250.1820">
    <property type="match status" value="1"/>
</dbReference>
<dbReference type="InterPro" id="IPR021885">
    <property type="entry name" value="DUF3496"/>
</dbReference>
<reference evidence="6" key="1">
    <citation type="submission" date="2016-06" db="UniProtKB">
        <authorList>
            <consortium name="WormBaseParasite"/>
        </authorList>
    </citation>
    <scope>IDENTIFICATION</scope>
</reference>
<dbReference type="WBParaSite" id="SCUD_0000443501-mRNA-1">
    <property type="protein sequence ID" value="SCUD_0000443501-mRNA-1"/>
    <property type="gene ID" value="SCUD_0000443501"/>
</dbReference>
<keyword evidence="2" id="KW-0472">Membrane</keyword>
<evidence type="ECO:0000256" key="1">
    <source>
        <dbReference type="SAM" id="MobiDB-lite"/>
    </source>
</evidence>
<feature type="region of interest" description="Disordered" evidence="1">
    <location>
        <begin position="33"/>
        <end position="52"/>
    </location>
</feature>
<dbReference type="EMBL" id="UZAK01005899">
    <property type="protein sequence ID" value="VDO88908.1"/>
    <property type="molecule type" value="Genomic_DNA"/>
</dbReference>
<evidence type="ECO:0000313" key="5">
    <source>
        <dbReference type="Proteomes" id="UP000279833"/>
    </source>
</evidence>
<keyword evidence="2" id="KW-1133">Transmembrane helix</keyword>
<evidence type="ECO:0000259" key="3">
    <source>
        <dbReference type="Pfam" id="PF12001"/>
    </source>
</evidence>
<dbReference type="Pfam" id="PF12001">
    <property type="entry name" value="DUF3496"/>
    <property type="match status" value="1"/>
</dbReference>
<accession>A0A183JNZ9</accession>
<keyword evidence="2" id="KW-0812">Transmembrane</keyword>